<gene>
    <name evidence="1" type="ORF">EGR_09594</name>
</gene>
<protein>
    <submittedName>
        <fullName evidence="1">Uncharacterized protein</fullName>
    </submittedName>
</protein>
<dbReference type="KEGG" id="egl:EGR_09594"/>
<sequence length="85" mass="10318">MKQHFTHEKGIIRYPLRTPQHGYSLISCELRDQEISSYDFEMKEINLLLNYKKVCFQNMHLNEIDEQKNFESFAKQQEFRGMQQS</sequence>
<accession>W6UAQ9</accession>
<dbReference type="AlphaFoldDB" id="W6UAQ9"/>
<dbReference type="EMBL" id="APAU02000155">
    <property type="protein sequence ID" value="EUB55557.1"/>
    <property type="molecule type" value="Genomic_DNA"/>
</dbReference>
<dbReference type="CTD" id="36345309"/>
<organism evidence="1 2">
    <name type="scientific">Echinococcus granulosus</name>
    <name type="common">Hydatid tapeworm</name>
    <dbReference type="NCBI Taxonomy" id="6210"/>
    <lineage>
        <taxon>Eukaryota</taxon>
        <taxon>Metazoa</taxon>
        <taxon>Spiralia</taxon>
        <taxon>Lophotrochozoa</taxon>
        <taxon>Platyhelminthes</taxon>
        <taxon>Cestoda</taxon>
        <taxon>Eucestoda</taxon>
        <taxon>Cyclophyllidea</taxon>
        <taxon>Taeniidae</taxon>
        <taxon>Echinococcus</taxon>
        <taxon>Echinococcus granulosus group</taxon>
    </lineage>
</organism>
<proteinExistence type="predicted"/>
<dbReference type="Proteomes" id="UP000019149">
    <property type="component" value="Unassembled WGS sequence"/>
</dbReference>
<reference evidence="1 2" key="1">
    <citation type="journal article" date="2013" name="Nat. Genet.">
        <title>The genome of the hydatid tapeworm Echinococcus granulosus.</title>
        <authorList>
            <person name="Zheng H."/>
            <person name="Zhang W."/>
            <person name="Zhang L."/>
            <person name="Zhang Z."/>
            <person name="Li J."/>
            <person name="Lu G."/>
            <person name="Zhu Y."/>
            <person name="Wang Y."/>
            <person name="Huang Y."/>
            <person name="Liu J."/>
            <person name="Kang H."/>
            <person name="Chen J."/>
            <person name="Wang L."/>
            <person name="Chen A."/>
            <person name="Yu S."/>
            <person name="Gao Z."/>
            <person name="Jin L."/>
            <person name="Gu W."/>
            <person name="Wang Z."/>
            <person name="Zhao L."/>
            <person name="Shi B."/>
            <person name="Wen H."/>
            <person name="Lin R."/>
            <person name="Jones M.K."/>
            <person name="Brejova B."/>
            <person name="Vinar T."/>
            <person name="Zhao G."/>
            <person name="McManus D.P."/>
            <person name="Chen Z."/>
            <person name="Zhou Y."/>
            <person name="Wang S."/>
        </authorList>
    </citation>
    <scope>NUCLEOTIDE SEQUENCE [LARGE SCALE GENOMIC DNA]</scope>
</reference>
<dbReference type="PROSITE" id="PS51257">
    <property type="entry name" value="PROKAR_LIPOPROTEIN"/>
    <property type="match status" value="1"/>
</dbReference>
<comment type="caution">
    <text evidence="1">The sequence shown here is derived from an EMBL/GenBank/DDBJ whole genome shotgun (WGS) entry which is preliminary data.</text>
</comment>
<name>W6UAQ9_ECHGR</name>
<keyword evidence="2" id="KW-1185">Reference proteome</keyword>
<evidence type="ECO:0000313" key="2">
    <source>
        <dbReference type="Proteomes" id="UP000019149"/>
    </source>
</evidence>
<dbReference type="GeneID" id="36345309"/>
<evidence type="ECO:0000313" key="1">
    <source>
        <dbReference type="EMBL" id="EUB55557.1"/>
    </source>
</evidence>
<dbReference type="RefSeq" id="XP_024346753.1">
    <property type="nucleotide sequence ID" value="XM_024498843.1"/>
</dbReference>